<dbReference type="GO" id="GO:0003824">
    <property type="term" value="F:catalytic activity"/>
    <property type="evidence" value="ECO:0007669"/>
    <property type="project" value="InterPro"/>
</dbReference>
<feature type="domain" description="Endonuclease/exonuclease/phosphatase" evidence="1">
    <location>
        <begin position="35"/>
        <end position="245"/>
    </location>
</feature>
<reference evidence="3 4" key="1">
    <citation type="submission" date="2022-11" db="UniProtKB">
        <authorList>
            <consortium name="WormBaseParasite"/>
        </authorList>
    </citation>
    <scope>IDENTIFICATION</scope>
</reference>
<evidence type="ECO:0000259" key="1">
    <source>
        <dbReference type="Pfam" id="PF03372"/>
    </source>
</evidence>
<dbReference type="PANTHER" id="PTHR41349:SF1">
    <property type="entry name" value="PROTEIN CBG08683"/>
    <property type="match status" value="1"/>
</dbReference>
<dbReference type="AlphaFoldDB" id="A0A915EMF5"/>
<dbReference type="WBParaSite" id="jg9556">
    <property type="protein sequence ID" value="jg9556"/>
    <property type="gene ID" value="jg9556"/>
</dbReference>
<name>A0A915EMF5_9BILA</name>
<evidence type="ECO:0000313" key="3">
    <source>
        <dbReference type="WBParaSite" id="jg7452"/>
    </source>
</evidence>
<accession>A0A915EMF5</accession>
<dbReference type="Pfam" id="PF03372">
    <property type="entry name" value="Exo_endo_phos"/>
    <property type="match status" value="1"/>
</dbReference>
<dbReference type="WBParaSite" id="jg7452">
    <property type="protein sequence ID" value="jg7452"/>
    <property type="gene ID" value="jg7452"/>
</dbReference>
<keyword evidence="2" id="KW-1185">Reference proteome</keyword>
<evidence type="ECO:0000313" key="2">
    <source>
        <dbReference type="Proteomes" id="UP000887574"/>
    </source>
</evidence>
<proteinExistence type="predicted"/>
<dbReference type="InterPro" id="IPR036691">
    <property type="entry name" value="Endo/exonu/phosph_ase_sf"/>
</dbReference>
<organism evidence="2 3">
    <name type="scientific">Ditylenchus dipsaci</name>
    <dbReference type="NCBI Taxonomy" id="166011"/>
    <lineage>
        <taxon>Eukaryota</taxon>
        <taxon>Metazoa</taxon>
        <taxon>Ecdysozoa</taxon>
        <taxon>Nematoda</taxon>
        <taxon>Chromadorea</taxon>
        <taxon>Rhabditida</taxon>
        <taxon>Tylenchina</taxon>
        <taxon>Tylenchomorpha</taxon>
        <taxon>Sphaerularioidea</taxon>
        <taxon>Anguinidae</taxon>
        <taxon>Anguininae</taxon>
        <taxon>Ditylenchus</taxon>
    </lineage>
</organism>
<dbReference type="Proteomes" id="UP000887574">
    <property type="component" value="Unplaced"/>
</dbReference>
<dbReference type="SUPFAM" id="SSF56219">
    <property type="entry name" value="DNase I-like"/>
    <property type="match status" value="1"/>
</dbReference>
<sequence>MECAQADYQVITNEFSSGYDFESKEASKTAPLRVVTFNIWLSGARVSNGLVKIAKQISQLNPDIVALQEIESDSVISNLTKLLGKPWTGVGHTGRNYTDTGILTRHKILQDQLVQVSCGNGVPIVVDVQGSSFTVNFFSMHLNYTSYGPYAAQNKMVTQAEQIYKGEKTADGKGRVSNMQELLDNSEFQAFLQDAEKKGHPLFVAGDFNCPSHQDWTENTKHLHGDWVFEWPVTKLLTGIGMVDSFRQLHPNVLEMPGYTWSTVQNRVDLSGTTPSQNPRPTRLYLLQRQPKQHKASEVFHIFGQCC</sequence>
<protein>
    <submittedName>
        <fullName evidence="3 4">Endonuclease/exonuclease/phosphatase domain-containing protein</fullName>
    </submittedName>
</protein>
<evidence type="ECO:0000313" key="4">
    <source>
        <dbReference type="WBParaSite" id="jg9556"/>
    </source>
</evidence>
<dbReference type="InterPro" id="IPR005135">
    <property type="entry name" value="Endo/exonuclease/phosphatase"/>
</dbReference>
<dbReference type="Gene3D" id="3.60.10.10">
    <property type="entry name" value="Endonuclease/exonuclease/phosphatase"/>
    <property type="match status" value="1"/>
</dbReference>
<dbReference type="PANTHER" id="PTHR41349">
    <property type="match status" value="1"/>
</dbReference>